<evidence type="ECO:0000313" key="2">
    <source>
        <dbReference type="EMBL" id="MDQ0167276.1"/>
    </source>
</evidence>
<dbReference type="EMBL" id="JAUSTY010000014">
    <property type="protein sequence ID" value="MDQ0167276.1"/>
    <property type="molecule type" value="Genomic_DNA"/>
</dbReference>
<name>A0ABT9W229_9BACI</name>
<dbReference type="SUPFAM" id="SSF51735">
    <property type="entry name" value="NAD(P)-binding Rossmann-fold domains"/>
    <property type="match status" value="1"/>
</dbReference>
<dbReference type="PANTHER" id="PTHR48079:SF6">
    <property type="entry name" value="NAD(P)-BINDING DOMAIN-CONTAINING PROTEIN-RELATED"/>
    <property type="match status" value="1"/>
</dbReference>
<dbReference type="InterPro" id="IPR001509">
    <property type="entry name" value="Epimerase_deHydtase"/>
</dbReference>
<dbReference type="Gene3D" id="3.40.50.720">
    <property type="entry name" value="NAD(P)-binding Rossmann-like Domain"/>
    <property type="match status" value="1"/>
</dbReference>
<proteinExistence type="predicted"/>
<gene>
    <name evidence="2" type="ORF">J2S11_003201</name>
</gene>
<sequence>MKSEELHVVIGTGPLGMAVMEQLDAQGKHVRMVNRSGTADAPNHIKVVKGDATDEGSFSQACHGATIIYNCTKAPYTEWPEKFPPIMDGIIKAATQEGAKVVYADNLYMYGYSKDSLAEEMPNATTGRKGITRAKMADQLLDAHHKGLIRATIGRAPDFYGPRVLDSALGERVFGAALSDKPAEVLGDIDTPHAYIYIRDFAKGLVRLGEHKEALGQIWHIPFSDVLTTRQMINNIYRLVEHEPKFRIAPKLFVSVLSLFNANMREIKEMLYLFEEPFLVDTSKYEKVFGRDVTPHEVAIKETMEWFKHHQR</sequence>
<dbReference type="Proteomes" id="UP001235840">
    <property type="component" value="Unassembled WGS sequence"/>
</dbReference>
<feature type="domain" description="NAD-dependent epimerase/dehydratase" evidence="1">
    <location>
        <begin position="11"/>
        <end position="215"/>
    </location>
</feature>
<evidence type="ECO:0000313" key="3">
    <source>
        <dbReference type="Proteomes" id="UP001235840"/>
    </source>
</evidence>
<accession>A0ABT9W229</accession>
<dbReference type="InterPro" id="IPR051783">
    <property type="entry name" value="NAD(P)-dependent_oxidoreduct"/>
</dbReference>
<evidence type="ECO:0000259" key="1">
    <source>
        <dbReference type="Pfam" id="PF01370"/>
    </source>
</evidence>
<dbReference type="PANTHER" id="PTHR48079">
    <property type="entry name" value="PROTEIN YEEZ"/>
    <property type="match status" value="1"/>
</dbReference>
<comment type="caution">
    <text evidence="2">The sequence shown here is derived from an EMBL/GenBank/DDBJ whole genome shotgun (WGS) entry which is preliminary data.</text>
</comment>
<protein>
    <submittedName>
        <fullName evidence="2">Nucleoside-diphosphate-sugar epimerase</fullName>
    </submittedName>
</protein>
<dbReference type="InterPro" id="IPR036291">
    <property type="entry name" value="NAD(P)-bd_dom_sf"/>
</dbReference>
<keyword evidence="3" id="KW-1185">Reference proteome</keyword>
<organism evidence="2 3">
    <name type="scientific">Caldalkalibacillus horti</name>
    <dbReference type="NCBI Taxonomy" id="77523"/>
    <lineage>
        <taxon>Bacteria</taxon>
        <taxon>Bacillati</taxon>
        <taxon>Bacillota</taxon>
        <taxon>Bacilli</taxon>
        <taxon>Bacillales</taxon>
        <taxon>Bacillaceae</taxon>
        <taxon>Caldalkalibacillus</taxon>
    </lineage>
</organism>
<dbReference type="Pfam" id="PF01370">
    <property type="entry name" value="Epimerase"/>
    <property type="match status" value="1"/>
</dbReference>
<dbReference type="RefSeq" id="WP_307396095.1">
    <property type="nucleotide sequence ID" value="NZ_BAAADK010000014.1"/>
</dbReference>
<reference evidence="2 3" key="1">
    <citation type="submission" date="2023-07" db="EMBL/GenBank/DDBJ databases">
        <title>Genomic Encyclopedia of Type Strains, Phase IV (KMG-IV): sequencing the most valuable type-strain genomes for metagenomic binning, comparative biology and taxonomic classification.</title>
        <authorList>
            <person name="Goeker M."/>
        </authorList>
    </citation>
    <scope>NUCLEOTIDE SEQUENCE [LARGE SCALE GENOMIC DNA]</scope>
    <source>
        <strain evidence="2 3">DSM 12751</strain>
    </source>
</reference>